<evidence type="ECO:0000259" key="2">
    <source>
        <dbReference type="Pfam" id="PF09917"/>
    </source>
</evidence>
<dbReference type="Gene3D" id="2.40.128.520">
    <property type="match status" value="1"/>
</dbReference>
<evidence type="ECO:0000313" key="3">
    <source>
        <dbReference type="EMBL" id="TGK95939.1"/>
    </source>
</evidence>
<dbReference type="InterPro" id="IPR019223">
    <property type="entry name" value="DUF2147"/>
</dbReference>
<accession>A0A2M9Y6A5</accession>
<gene>
    <name evidence="3" type="ORF">EHQ30_04745</name>
</gene>
<organism evidence="3 4">
    <name type="scientific">Leptospira brenneri</name>
    <dbReference type="NCBI Taxonomy" id="2023182"/>
    <lineage>
        <taxon>Bacteria</taxon>
        <taxon>Pseudomonadati</taxon>
        <taxon>Spirochaetota</taxon>
        <taxon>Spirochaetia</taxon>
        <taxon>Leptospirales</taxon>
        <taxon>Leptospiraceae</taxon>
        <taxon>Leptospira</taxon>
    </lineage>
</organism>
<protein>
    <submittedName>
        <fullName evidence="3">DUF2147 domain-containing protein</fullName>
    </submittedName>
</protein>
<dbReference type="PANTHER" id="PTHR36919">
    <property type="entry name" value="BLR1215 PROTEIN"/>
    <property type="match status" value="1"/>
</dbReference>
<evidence type="ECO:0000256" key="1">
    <source>
        <dbReference type="SAM" id="SignalP"/>
    </source>
</evidence>
<feature type="chain" id="PRO_5044383801" evidence="1">
    <location>
        <begin position="23"/>
        <end position="174"/>
    </location>
</feature>
<dbReference type="AlphaFoldDB" id="A0A2M9Y6A5"/>
<keyword evidence="4" id="KW-1185">Reference proteome</keyword>
<keyword evidence="1" id="KW-0732">Signal</keyword>
<dbReference type="Proteomes" id="UP000297891">
    <property type="component" value="Unassembled WGS sequence"/>
</dbReference>
<dbReference type="OrthoDB" id="9814399at2"/>
<comment type="caution">
    <text evidence="3">The sequence shown here is derived from an EMBL/GenBank/DDBJ whole genome shotgun (WGS) entry which is preliminary data.</text>
</comment>
<dbReference type="EMBL" id="RQFP01000001">
    <property type="protein sequence ID" value="TGK95939.1"/>
    <property type="molecule type" value="Genomic_DNA"/>
</dbReference>
<reference evidence="3" key="1">
    <citation type="journal article" date="2019" name="PLoS Negl. Trop. Dis.">
        <title>Revisiting the worldwide diversity of Leptospira species in the environment.</title>
        <authorList>
            <person name="Vincent A.T."/>
            <person name="Schiettekatte O."/>
            <person name="Bourhy P."/>
            <person name="Veyrier F.J."/>
            <person name="Picardeau M."/>
        </authorList>
    </citation>
    <scope>NUCLEOTIDE SEQUENCE [LARGE SCALE GENOMIC DNA]</scope>
    <source>
        <strain evidence="3">201800277</strain>
    </source>
</reference>
<dbReference type="RefSeq" id="WP_100789103.1">
    <property type="nucleotide sequence ID" value="NZ_NPDQ01000001.1"/>
</dbReference>
<dbReference type="PANTHER" id="PTHR36919:SF2">
    <property type="entry name" value="BLL6627 PROTEIN"/>
    <property type="match status" value="1"/>
</dbReference>
<sequence length="174" mass="19386">MNQKLVLSVWTAILFTGSSLLAQEADVAVGRYLPPEKDSVIEIFKCGDKYCGKTVCIKDNAYQEKEKDKGVPGTPYLDHNNEDPKLRNRPNLGMVFITGFDYAGEGVYKNGKIYNPRDGKTYCGKFTSLEGGNRLDLKGTLCSITFIGKTNNWVKLGGLNLDDPKWDCTFKAKK</sequence>
<feature type="domain" description="DUF2147" evidence="2">
    <location>
        <begin position="30"/>
        <end position="154"/>
    </location>
</feature>
<name>A0A2M9Y6A5_9LEPT</name>
<proteinExistence type="predicted"/>
<dbReference type="Pfam" id="PF09917">
    <property type="entry name" value="DUF2147"/>
    <property type="match status" value="1"/>
</dbReference>
<evidence type="ECO:0000313" key="4">
    <source>
        <dbReference type="Proteomes" id="UP000297891"/>
    </source>
</evidence>
<feature type="signal peptide" evidence="1">
    <location>
        <begin position="1"/>
        <end position="22"/>
    </location>
</feature>